<dbReference type="InterPro" id="IPR007172">
    <property type="entry name" value="DUF374"/>
</dbReference>
<dbReference type="EMBL" id="JACNLL010000035">
    <property type="protein sequence ID" value="MBC8199077.1"/>
    <property type="molecule type" value="Genomic_DNA"/>
</dbReference>
<comment type="caution">
    <text evidence="2">The sequence shown here is derived from an EMBL/GenBank/DDBJ whole genome shotgun (WGS) entry which is preliminary data.</text>
</comment>
<dbReference type="Pfam" id="PF04028">
    <property type="entry name" value="DUF374"/>
    <property type="match status" value="1"/>
</dbReference>
<evidence type="ECO:0000313" key="3">
    <source>
        <dbReference type="Proteomes" id="UP000603545"/>
    </source>
</evidence>
<proteinExistence type="predicted"/>
<name>A0A8J6T6H7_9BACT</name>
<dbReference type="GO" id="GO:0016746">
    <property type="term" value="F:acyltransferase activity"/>
    <property type="evidence" value="ECO:0007669"/>
    <property type="project" value="UniProtKB-KW"/>
</dbReference>
<evidence type="ECO:0000313" key="2">
    <source>
        <dbReference type="EMBL" id="MBC8199077.1"/>
    </source>
</evidence>
<keyword evidence="2" id="KW-0808">Transferase</keyword>
<dbReference type="Proteomes" id="UP000603545">
    <property type="component" value="Unassembled WGS sequence"/>
</dbReference>
<sequence length="228" mass="25487">MSLKQKNAISEMKWNLVGIFGKLLIDLLFSTMKIELKGFERVKPIISSGKVIFAVWHSRMLLVSYLCKGLNGTAMVSRSKDGEIAARIIQSQGHEAVRGSTMKGGLQALSRLIKKVKEKNKPCLIVPDGPQGPRCKVQPGIIILAKKTGYPIVPISYSAGKIKVFASWDRFILPFPFTKCRVIYGDPVYVPQNADENEGKKCLMLLENELNRITSDVDRYYGHNLMNS</sequence>
<feature type="domain" description="DUF374" evidence="1">
    <location>
        <begin position="67"/>
        <end position="134"/>
    </location>
</feature>
<accession>A0A8J6T6H7</accession>
<organism evidence="2 3">
    <name type="scientific">Candidatus Desulfaltia bathyphila</name>
    <dbReference type="NCBI Taxonomy" id="2841697"/>
    <lineage>
        <taxon>Bacteria</taxon>
        <taxon>Pseudomonadati</taxon>
        <taxon>Thermodesulfobacteriota</taxon>
        <taxon>Desulfobacteria</taxon>
        <taxon>Desulfobacterales</taxon>
        <taxon>Desulfobacterales incertae sedis</taxon>
        <taxon>Candidatus Desulfaltia</taxon>
    </lineage>
</organism>
<dbReference type="CDD" id="cd07983">
    <property type="entry name" value="LPLAT_DUF374-like"/>
    <property type="match status" value="1"/>
</dbReference>
<gene>
    <name evidence="2" type="ORF">H8E80_03405</name>
</gene>
<dbReference type="AlphaFoldDB" id="A0A8J6T6H7"/>
<evidence type="ECO:0000259" key="1">
    <source>
        <dbReference type="Pfam" id="PF04028"/>
    </source>
</evidence>
<dbReference type="SUPFAM" id="SSF69593">
    <property type="entry name" value="Glycerol-3-phosphate (1)-acyltransferase"/>
    <property type="match status" value="1"/>
</dbReference>
<keyword evidence="2" id="KW-0012">Acyltransferase</keyword>
<reference evidence="2 3" key="1">
    <citation type="submission" date="2020-08" db="EMBL/GenBank/DDBJ databases">
        <title>Bridging the membrane lipid divide: bacteria of the FCB group superphylum have the potential to synthesize archaeal ether lipids.</title>
        <authorList>
            <person name="Villanueva L."/>
            <person name="Von Meijenfeldt F.A.B."/>
            <person name="Westbye A.B."/>
            <person name="Yadav S."/>
            <person name="Hopmans E.C."/>
            <person name="Dutilh B.E."/>
            <person name="Sinninghe Damste J.S."/>
        </authorList>
    </citation>
    <scope>NUCLEOTIDE SEQUENCE [LARGE SCALE GENOMIC DNA]</scope>
    <source>
        <strain evidence="2">NIOZ-UU82</strain>
    </source>
</reference>
<protein>
    <submittedName>
        <fullName evidence="2">Lysophospholipid acyltransferase family protein</fullName>
    </submittedName>
</protein>